<gene>
    <name evidence="1" type="ORF">BAUCODRAFT_220107</name>
</gene>
<dbReference type="KEGG" id="bcom:BAUCODRAFT_220107"/>
<protein>
    <submittedName>
        <fullName evidence="1">Uncharacterized protein</fullName>
    </submittedName>
</protein>
<sequence>MIEIFFFRMIVSSMYVADSSFNNGERLRRCRALANRSNTARDSDLVACAMFRNSSRMSTLLVYCACNIASVYTIRSTCTYSPK</sequence>
<evidence type="ECO:0000313" key="2">
    <source>
        <dbReference type="Proteomes" id="UP000011761"/>
    </source>
</evidence>
<proteinExistence type="predicted"/>
<dbReference type="EMBL" id="KB445559">
    <property type="protein sequence ID" value="EMC94076.1"/>
    <property type="molecule type" value="Genomic_DNA"/>
</dbReference>
<dbReference type="RefSeq" id="XP_007679021.1">
    <property type="nucleotide sequence ID" value="XM_007680831.1"/>
</dbReference>
<evidence type="ECO:0000313" key="1">
    <source>
        <dbReference type="EMBL" id="EMC94076.1"/>
    </source>
</evidence>
<dbReference type="Proteomes" id="UP000011761">
    <property type="component" value="Unassembled WGS sequence"/>
</dbReference>
<dbReference type="HOGENOM" id="CLU_2542222_0_0_1"/>
<dbReference type="GeneID" id="19109846"/>
<name>M2MC54_BAUPA</name>
<accession>M2MC54</accession>
<reference evidence="1 2" key="1">
    <citation type="journal article" date="2012" name="PLoS Pathog.">
        <title>Diverse lifestyles and strategies of plant pathogenesis encoded in the genomes of eighteen Dothideomycetes fungi.</title>
        <authorList>
            <person name="Ohm R.A."/>
            <person name="Feau N."/>
            <person name="Henrissat B."/>
            <person name="Schoch C.L."/>
            <person name="Horwitz B.A."/>
            <person name="Barry K.W."/>
            <person name="Condon B.J."/>
            <person name="Copeland A.C."/>
            <person name="Dhillon B."/>
            <person name="Glaser F."/>
            <person name="Hesse C.N."/>
            <person name="Kosti I."/>
            <person name="LaButti K."/>
            <person name="Lindquist E.A."/>
            <person name="Lucas S."/>
            <person name="Salamov A.A."/>
            <person name="Bradshaw R.E."/>
            <person name="Ciuffetti L."/>
            <person name="Hamelin R.C."/>
            <person name="Kema G.H.J."/>
            <person name="Lawrence C."/>
            <person name="Scott J.A."/>
            <person name="Spatafora J.W."/>
            <person name="Turgeon B.G."/>
            <person name="de Wit P.J.G.M."/>
            <person name="Zhong S."/>
            <person name="Goodwin S.B."/>
            <person name="Grigoriev I.V."/>
        </authorList>
    </citation>
    <scope>NUCLEOTIDE SEQUENCE [LARGE SCALE GENOMIC DNA]</scope>
    <source>
        <strain evidence="1 2">UAMH 10762</strain>
    </source>
</reference>
<dbReference type="AlphaFoldDB" id="M2MC54"/>
<organism evidence="1 2">
    <name type="scientific">Baudoinia panamericana (strain UAMH 10762)</name>
    <name type="common">Angels' share fungus</name>
    <name type="synonym">Baudoinia compniacensis (strain UAMH 10762)</name>
    <dbReference type="NCBI Taxonomy" id="717646"/>
    <lineage>
        <taxon>Eukaryota</taxon>
        <taxon>Fungi</taxon>
        <taxon>Dikarya</taxon>
        <taxon>Ascomycota</taxon>
        <taxon>Pezizomycotina</taxon>
        <taxon>Dothideomycetes</taxon>
        <taxon>Dothideomycetidae</taxon>
        <taxon>Mycosphaerellales</taxon>
        <taxon>Teratosphaeriaceae</taxon>
        <taxon>Baudoinia</taxon>
    </lineage>
</organism>
<keyword evidence="2" id="KW-1185">Reference proteome</keyword>